<evidence type="ECO:0000256" key="6">
    <source>
        <dbReference type="RuleBase" id="RU000414"/>
    </source>
</evidence>
<accession>A0AAV8UMD9</accession>
<dbReference type="InterPro" id="IPR019832">
    <property type="entry name" value="Mn/Fe_SOD_C"/>
</dbReference>
<dbReference type="Pfam" id="PF00081">
    <property type="entry name" value="Sod_Fe_N"/>
    <property type="match status" value="1"/>
</dbReference>
<dbReference type="PANTHER" id="PTHR43595:SF2">
    <property type="entry name" value="SMALL RIBOSOMAL SUBUNIT PROTEIN MS42"/>
    <property type="match status" value="1"/>
</dbReference>
<dbReference type="InterPro" id="IPR036314">
    <property type="entry name" value="SOD_C_sf"/>
</dbReference>
<keyword evidence="4 6" id="KW-0560">Oxidoreductase</keyword>
<gene>
    <name evidence="9" type="ORF">NDN08_006033</name>
</gene>
<dbReference type="EMBL" id="JAMWBK010000008">
    <property type="protein sequence ID" value="KAJ8902713.1"/>
    <property type="molecule type" value="Genomic_DNA"/>
</dbReference>
<dbReference type="InterPro" id="IPR001189">
    <property type="entry name" value="Mn/Fe_SOD"/>
</dbReference>
<dbReference type="Proteomes" id="UP001157974">
    <property type="component" value="Unassembled WGS sequence"/>
</dbReference>
<comment type="caution">
    <text evidence="9">The sequence shown here is derived from an EMBL/GenBank/DDBJ whole genome shotgun (WGS) entry which is preliminary data.</text>
</comment>
<feature type="domain" description="Manganese/iron superoxide dismutase C-terminal" evidence="8">
    <location>
        <begin position="156"/>
        <end position="258"/>
    </location>
</feature>
<dbReference type="AlphaFoldDB" id="A0AAV8UMD9"/>
<evidence type="ECO:0000256" key="2">
    <source>
        <dbReference type="ARBA" id="ARBA00012682"/>
    </source>
</evidence>
<evidence type="ECO:0000256" key="5">
    <source>
        <dbReference type="PIRSR" id="PIRSR000349-1"/>
    </source>
</evidence>
<organism evidence="9 10">
    <name type="scientific">Rhodosorus marinus</name>
    <dbReference type="NCBI Taxonomy" id="101924"/>
    <lineage>
        <taxon>Eukaryota</taxon>
        <taxon>Rhodophyta</taxon>
        <taxon>Stylonematophyceae</taxon>
        <taxon>Stylonematales</taxon>
        <taxon>Stylonemataceae</taxon>
        <taxon>Rhodosorus</taxon>
    </lineage>
</organism>
<dbReference type="GO" id="GO:0046872">
    <property type="term" value="F:metal ion binding"/>
    <property type="evidence" value="ECO:0007669"/>
    <property type="project" value="UniProtKB-KW"/>
</dbReference>
<feature type="binding site" evidence="5">
    <location>
        <position position="82"/>
    </location>
    <ligand>
        <name>Mn(2+)</name>
        <dbReference type="ChEBI" id="CHEBI:29035"/>
    </ligand>
</feature>
<dbReference type="PIRSF" id="PIRSF000349">
    <property type="entry name" value="SODismutase"/>
    <property type="match status" value="1"/>
</dbReference>
<dbReference type="InterPro" id="IPR036324">
    <property type="entry name" value="Mn/Fe_SOD_N_sf"/>
</dbReference>
<dbReference type="PROSITE" id="PS00088">
    <property type="entry name" value="SOD_MN"/>
    <property type="match status" value="1"/>
</dbReference>
<feature type="binding site" evidence="5">
    <location>
        <position position="225"/>
    </location>
    <ligand>
        <name>Mn(2+)</name>
        <dbReference type="ChEBI" id="CHEBI:29035"/>
    </ligand>
</feature>
<proteinExistence type="inferred from homology"/>
<keyword evidence="3 5" id="KW-0479">Metal-binding</keyword>
<dbReference type="SUPFAM" id="SSF46609">
    <property type="entry name" value="Fe,Mn superoxide dismutase (SOD), N-terminal domain"/>
    <property type="match status" value="1"/>
</dbReference>
<dbReference type="Gene3D" id="1.10.287.990">
    <property type="entry name" value="Fe,Mn superoxide dismutase (SOD) domain"/>
    <property type="match status" value="1"/>
</dbReference>
<evidence type="ECO:0000313" key="9">
    <source>
        <dbReference type="EMBL" id="KAJ8902713.1"/>
    </source>
</evidence>
<dbReference type="GO" id="GO:0005737">
    <property type="term" value="C:cytoplasm"/>
    <property type="evidence" value="ECO:0007669"/>
    <property type="project" value="TreeGrafter"/>
</dbReference>
<evidence type="ECO:0000259" key="8">
    <source>
        <dbReference type="Pfam" id="PF02777"/>
    </source>
</evidence>
<comment type="catalytic activity">
    <reaction evidence="6">
        <text>2 superoxide + 2 H(+) = H2O2 + O2</text>
        <dbReference type="Rhea" id="RHEA:20696"/>
        <dbReference type="ChEBI" id="CHEBI:15378"/>
        <dbReference type="ChEBI" id="CHEBI:15379"/>
        <dbReference type="ChEBI" id="CHEBI:16240"/>
        <dbReference type="ChEBI" id="CHEBI:18421"/>
        <dbReference type="EC" id="1.15.1.1"/>
    </reaction>
</comment>
<evidence type="ECO:0000256" key="4">
    <source>
        <dbReference type="ARBA" id="ARBA00023002"/>
    </source>
</evidence>
<dbReference type="Gene3D" id="3.55.40.20">
    <property type="entry name" value="Iron/manganese superoxide dismutase, C-terminal domain"/>
    <property type="match status" value="1"/>
</dbReference>
<dbReference type="EC" id="1.15.1.1" evidence="2 6"/>
<reference evidence="9 10" key="1">
    <citation type="journal article" date="2023" name="Nat. Commun.">
        <title>Origin of minicircular mitochondrial genomes in red algae.</title>
        <authorList>
            <person name="Lee Y."/>
            <person name="Cho C.H."/>
            <person name="Lee Y.M."/>
            <person name="Park S.I."/>
            <person name="Yang J.H."/>
            <person name="West J.A."/>
            <person name="Bhattacharya D."/>
            <person name="Yoon H.S."/>
        </authorList>
    </citation>
    <scope>NUCLEOTIDE SEQUENCE [LARGE SCALE GENOMIC DNA]</scope>
    <source>
        <strain evidence="9 10">CCMP1338</strain>
        <tissue evidence="9">Whole cell</tissue>
    </source>
</reference>
<sequence>MAFVAGVVGSTRSSESVICAAMDRRAFLAAAGGTTASVLFQVSNPSGSVSHAADAVEYTLPPLPYPYDALEPYIDAETMKIHHDKHHKAYMNKLNGIVDKVDAIKSPTIENLETALKDIGSIKDDSVKKTLRNNGGGYYNHILYFEEMSQNGAREPSGKLADEITKEFGSFTEFKSKFTNAAVGQFGSGWAWLYRDGKTGKLAVRGYANQDSPLLDGHKPVLGCDVWEHAYYLKYNNRRPEYVEAWWNVVNWDVVAARA</sequence>
<evidence type="ECO:0000256" key="1">
    <source>
        <dbReference type="ARBA" id="ARBA00008714"/>
    </source>
</evidence>
<dbReference type="InterPro" id="IPR019833">
    <property type="entry name" value="Mn/Fe_SOD_BS"/>
</dbReference>
<dbReference type="InterPro" id="IPR019831">
    <property type="entry name" value="Mn/Fe_SOD_N"/>
</dbReference>
<comment type="function">
    <text evidence="6">Destroys radicals which are normally produced within the cells and which are toxic to biological systems.</text>
</comment>
<dbReference type="PRINTS" id="PR01703">
    <property type="entry name" value="MNSODISMTASE"/>
</dbReference>
<name>A0AAV8UMD9_9RHOD</name>
<dbReference type="FunFam" id="3.55.40.20:FF:000001">
    <property type="entry name" value="Superoxide dismutase"/>
    <property type="match status" value="1"/>
</dbReference>
<dbReference type="SUPFAM" id="SSF54719">
    <property type="entry name" value="Fe,Mn superoxide dismutase (SOD), C-terminal domain"/>
    <property type="match status" value="1"/>
</dbReference>
<dbReference type="GO" id="GO:0004784">
    <property type="term" value="F:superoxide dismutase activity"/>
    <property type="evidence" value="ECO:0007669"/>
    <property type="project" value="UniProtKB-EC"/>
</dbReference>
<protein>
    <recommendedName>
        <fullName evidence="2 6">Superoxide dismutase</fullName>
        <ecNumber evidence="2 6">1.15.1.1</ecNumber>
    </recommendedName>
</protein>
<evidence type="ECO:0000256" key="3">
    <source>
        <dbReference type="ARBA" id="ARBA00022723"/>
    </source>
</evidence>
<dbReference type="PANTHER" id="PTHR43595">
    <property type="entry name" value="37S RIBOSOMAL PROTEIN S26, MITOCHONDRIAL"/>
    <property type="match status" value="1"/>
</dbReference>
<feature type="binding site" evidence="5">
    <location>
        <position position="141"/>
    </location>
    <ligand>
        <name>Mn(2+)</name>
        <dbReference type="ChEBI" id="CHEBI:29035"/>
    </ligand>
</feature>
<evidence type="ECO:0000259" key="7">
    <source>
        <dbReference type="Pfam" id="PF00081"/>
    </source>
</evidence>
<keyword evidence="10" id="KW-1185">Reference proteome</keyword>
<feature type="domain" description="Manganese/iron superoxide dismutase N-terminal" evidence="7">
    <location>
        <begin position="57"/>
        <end position="149"/>
    </location>
</feature>
<evidence type="ECO:0000313" key="10">
    <source>
        <dbReference type="Proteomes" id="UP001157974"/>
    </source>
</evidence>
<comment type="similarity">
    <text evidence="1 6">Belongs to the iron/manganese superoxide dismutase family.</text>
</comment>
<dbReference type="Pfam" id="PF02777">
    <property type="entry name" value="Sod_Fe_C"/>
    <property type="match status" value="1"/>
</dbReference>
<feature type="binding site" evidence="5">
    <location>
        <position position="229"/>
    </location>
    <ligand>
        <name>Mn(2+)</name>
        <dbReference type="ChEBI" id="CHEBI:29035"/>
    </ligand>
</feature>